<organism evidence="2 3">
    <name type="scientific">Kwoniella dendrophila CBS 6074</name>
    <dbReference type="NCBI Taxonomy" id="1295534"/>
    <lineage>
        <taxon>Eukaryota</taxon>
        <taxon>Fungi</taxon>
        <taxon>Dikarya</taxon>
        <taxon>Basidiomycota</taxon>
        <taxon>Agaricomycotina</taxon>
        <taxon>Tremellomycetes</taxon>
        <taxon>Tremellales</taxon>
        <taxon>Cryptococcaceae</taxon>
        <taxon>Kwoniella</taxon>
    </lineage>
</organism>
<gene>
    <name evidence="2" type="ORF">L201_005388</name>
</gene>
<evidence type="ECO:0000313" key="2">
    <source>
        <dbReference type="EMBL" id="WWC90453.1"/>
    </source>
</evidence>
<name>A0AAX4K065_9TREE</name>
<keyword evidence="3" id="KW-1185">Reference proteome</keyword>
<sequence length="343" mass="37014">MSSPSGTNPSTPITTTPGGVGPGNRNRQVAANFEFAKEVDEHNAPYSWDGEAPFRLRLWPAPKDSPKDWSIARVPQSMKPGTGILDIPEGESTKHRSVRQGYNQIPAPNSVLRGGSAMCNNCASASAAGGKCFVGCITASEMPGVSCAECVCRGSKRCSVSLTEVSKESKLREANEVAESYKDLKGLLKDMTIWKSQNIEYPPPMIQLKITTVINNLAETVSRMDEQVAFDNGIETIALPRPTLVSTPQAERTLPSIALGTFKRANPFTDETEANRRGAALSRWRSAFVKWEKEKKKAKEEGKQFDKPAPVRETYLLDDPPSPTLNANAGASSNAGNDGNGGD</sequence>
<feature type="region of interest" description="Disordered" evidence="1">
    <location>
        <begin position="1"/>
        <end position="26"/>
    </location>
</feature>
<feature type="compositionally biased region" description="Basic and acidic residues" evidence="1">
    <location>
        <begin position="293"/>
        <end position="310"/>
    </location>
</feature>
<dbReference type="GeneID" id="91096058"/>
<feature type="region of interest" description="Disordered" evidence="1">
    <location>
        <begin position="293"/>
        <end position="343"/>
    </location>
</feature>
<dbReference type="AlphaFoldDB" id="A0AAX4K065"/>
<dbReference type="Proteomes" id="UP001355207">
    <property type="component" value="Chromosome 7"/>
</dbReference>
<accession>A0AAX4K065</accession>
<dbReference type="EMBL" id="CP144104">
    <property type="protein sequence ID" value="WWC90453.1"/>
    <property type="molecule type" value="Genomic_DNA"/>
</dbReference>
<dbReference type="RefSeq" id="XP_066077216.1">
    <property type="nucleotide sequence ID" value="XM_066221119.1"/>
</dbReference>
<feature type="compositionally biased region" description="Low complexity" evidence="1">
    <location>
        <begin position="1"/>
        <end position="17"/>
    </location>
</feature>
<feature type="compositionally biased region" description="Low complexity" evidence="1">
    <location>
        <begin position="326"/>
        <end position="337"/>
    </location>
</feature>
<evidence type="ECO:0000313" key="3">
    <source>
        <dbReference type="Proteomes" id="UP001355207"/>
    </source>
</evidence>
<protein>
    <submittedName>
        <fullName evidence="2">Uncharacterized protein</fullName>
    </submittedName>
</protein>
<evidence type="ECO:0000256" key="1">
    <source>
        <dbReference type="SAM" id="MobiDB-lite"/>
    </source>
</evidence>
<reference evidence="2 3" key="1">
    <citation type="submission" date="2024-01" db="EMBL/GenBank/DDBJ databases">
        <title>Comparative genomics of Cryptococcus and Kwoniella reveals pathogenesis evolution and contrasting modes of karyotype evolution via chromosome fusion or intercentromeric recombination.</title>
        <authorList>
            <person name="Coelho M.A."/>
            <person name="David-Palma M."/>
            <person name="Shea T."/>
            <person name="Bowers K."/>
            <person name="McGinley-Smith S."/>
            <person name="Mohammad A.W."/>
            <person name="Gnirke A."/>
            <person name="Yurkov A.M."/>
            <person name="Nowrousian M."/>
            <person name="Sun S."/>
            <person name="Cuomo C.A."/>
            <person name="Heitman J."/>
        </authorList>
    </citation>
    <scope>NUCLEOTIDE SEQUENCE [LARGE SCALE GENOMIC DNA]</scope>
    <source>
        <strain evidence="2 3">CBS 6074</strain>
    </source>
</reference>
<proteinExistence type="predicted"/>